<dbReference type="FunFam" id="3.40.50.300:FF:000424">
    <property type="entry name" value="Structural maintenance of chromosomes 3"/>
    <property type="match status" value="1"/>
</dbReference>
<evidence type="ECO:0000313" key="22">
    <source>
        <dbReference type="RefSeq" id="XP_025837371.1"/>
    </source>
</evidence>
<evidence type="ECO:0000256" key="3">
    <source>
        <dbReference type="ARBA" id="ARBA00005917"/>
    </source>
</evidence>
<dbReference type="GO" id="GO:0005524">
    <property type="term" value="F:ATP binding"/>
    <property type="evidence" value="ECO:0007669"/>
    <property type="project" value="UniProtKB-KW"/>
</dbReference>
<dbReference type="GO" id="GO:0051301">
    <property type="term" value="P:cell division"/>
    <property type="evidence" value="ECO:0007669"/>
    <property type="project" value="UniProtKB-KW"/>
</dbReference>
<evidence type="ECO:0000256" key="11">
    <source>
        <dbReference type="ARBA" id="ARBA00023054"/>
    </source>
</evidence>
<dbReference type="PIRSF" id="PIRSF005719">
    <property type="entry name" value="SMC"/>
    <property type="match status" value="1"/>
</dbReference>
<organism evidence="21 22">
    <name type="scientific">Agrilus planipennis</name>
    <name type="common">Emerald ash borer</name>
    <name type="synonym">Agrilus marcopoli</name>
    <dbReference type="NCBI Taxonomy" id="224129"/>
    <lineage>
        <taxon>Eukaryota</taxon>
        <taxon>Metazoa</taxon>
        <taxon>Ecdysozoa</taxon>
        <taxon>Arthropoda</taxon>
        <taxon>Hexapoda</taxon>
        <taxon>Insecta</taxon>
        <taxon>Pterygota</taxon>
        <taxon>Neoptera</taxon>
        <taxon>Endopterygota</taxon>
        <taxon>Coleoptera</taxon>
        <taxon>Polyphaga</taxon>
        <taxon>Elateriformia</taxon>
        <taxon>Buprestoidea</taxon>
        <taxon>Buprestidae</taxon>
        <taxon>Agrilinae</taxon>
        <taxon>Agrilus</taxon>
    </lineage>
</organism>
<evidence type="ECO:0000256" key="14">
    <source>
        <dbReference type="ARBA" id="ARBA00023254"/>
    </source>
</evidence>
<sequence length="1203" mass="139748">MHIKQIIIQGFKSYRDQTVVEPFDKRHNVVVGRNGSGKSNFFYAIQFVLSDEFSHLRPEQRQALLHEGTGPRVVSAYVEIIFDNSDGRVPIEHEEVFLRRVIGAKKDQYFLNKKVVPRSEVMNLLESAGFSNSNPYYIVKQGKINQMATAPDAHRLKLLREVAGTRVYDERRDESLAILRETEGKVQKIEEFLRTIEERLSTLEEEKEELKQYQHHDKIRRALEYIIHEVELNETKRKLNDLEKQRNESGSEQERLAANLKKAQEQIKNLTRKTKETKKDLASVKEDRDILNNDLQHLIKEKAKLDLTIKDLTEEVQGDNKSKERAEKELARLTQSIKEKEAELEKIKPQYEKMKQKEEECTRELALKEQKRKELYAKQGRGSQFTSKEERDKWIQNELKSLNKQIKDKKEHKDRLNEDLKRDAAKQVELTKKIEEQTQELERQRICIDEHNKQCYELKKNKDQHQTIRNDLWRKENNVQQNLSSLKEDLAKADQALRSMAGKPTLNGRDSVRKVLDTFIKCGGSKAEIAQAYFGPVIENFNCDNTIYTAVEVTAGNRLFHHVIESDVVGTQILKEMNRQSLPGEVTFMPLNRLNARDVDYPQDADAIPMVSKLRYDIKFDKAMRYLFGKTLICRNLDVATKLARTTGLDCVTLDGDQVSSKGSLTGGYFNTSRSRLEMQKTRSELMEQIKRCEEELRNLREELSNTESTINSIVSEMQKTETKNSKAKAIYDKVKGELRLMKEELANIERYRAPKERSLAQCTSSLQAMKNTKEGLESELYQELMAQLSVADQAEVDSLNDDIQRLQRENKEAFSTRMKLEAEKNKLDNLLTNNLIRRRDEVLHALQEISLEDRKRQLTNSRAEVEEIDKKIEKVNKELSVMETKVKEMSKKLKAEQAELDKWKKAEKEAQDKIDEDAKHLEKFATKQNILEQKIAESVEKINQLGALPADDLYNYYVKLSSRSLFKELEKTNNQLKKYSHVNKKALDQFMSFSDQKEKLQKRKEELDRGDEKIKELLSMLEQRKMEAIQFTFRQVSKYFSEVFKKLVPAGRGKLVMKVADSEEGREIRPEDTNSDNFTGVGVRVSFIETDAEMREMNQLSGGQKSLVALALIFAIQKCDPAPFYLFDEIDQALDAQHRKAVADMIHELSSEAQFITTTFRPELLEHANKFYGVKFRNKVSHIECVSREVARDFVEDDQTHG</sequence>
<protein>
    <recommendedName>
        <fullName evidence="18">Structural maintenance of chromosomes protein</fullName>
    </recommendedName>
</protein>
<evidence type="ECO:0000256" key="1">
    <source>
        <dbReference type="ARBA" id="ARBA00004123"/>
    </source>
</evidence>
<comment type="similarity">
    <text evidence="3">Belongs to the SMC family. SMC3 subfamily.</text>
</comment>
<dbReference type="FunCoup" id="A0A7F5RN58">
    <property type="interactions" value="2072"/>
</dbReference>
<reference evidence="22" key="1">
    <citation type="submission" date="2025-08" db="UniProtKB">
        <authorList>
            <consortium name="RefSeq"/>
        </authorList>
    </citation>
    <scope>IDENTIFICATION</scope>
    <source>
        <tissue evidence="22">Entire body</tissue>
    </source>
</reference>
<dbReference type="GO" id="GO:0006281">
    <property type="term" value="P:DNA repair"/>
    <property type="evidence" value="ECO:0007669"/>
    <property type="project" value="UniProtKB-KW"/>
</dbReference>
<keyword evidence="12" id="KW-0234">DNA repair</keyword>
<comment type="subcellular location">
    <subcellularLocation>
        <location evidence="2">Chromosome</location>
        <location evidence="2">Centromere</location>
    </subcellularLocation>
    <subcellularLocation>
        <location evidence="1 18">Nucleus</location>
    </subcellularLocation>
</comment>
<evidence type="ECO:0000256" key="15">
    <source>
        <dbReference type="ARBA" id="ARBA00023306"/>
    </source>
</evidence>
<keyword evidence="4" id="KW-0158">Chromosome</keyword>
<dbReference type="InterPro" id="IPR036277">
    <property type="entry name" value="SMC_hinge_sf"/>
</dbReference>
<evidence type="ECO:0000256" key="9">
    <source>
        <dbReference type="ARBA" id="ARBA00022840"/>
    </source>
</evidence>
<keyword evidence="8" id="KW-0498">Mitosis</keyword>
<evidence type="ECO:0000256" key="7">
    <source>
        <dbReference type="ARBA" id="ARBA00022763"/>
    </source>
</evidence>
<evidence type="ECO:0000256" key="10">
    <source>
        <dbReference type="ARBA" id="ARBA00022990"/>
    </source>
</evidence>
<dbReference type="SMART" id="SM00968">
    <property type="entry name" value="SMC_hinge"/>
    <property type="match status" value="1"/>
</dbReference>
<evidence type="ECO:0000256" key="16">
    <source>
        <dbReference type="ARBA" id="ARBA00023328"/>
    </source>
</evidence>
<evidence type="ECO:0000256" key="19">
    <source>
        <dbReference type="SAM" id="Coils"/>
    </source>
</evidence>
<keyword evidence="14" id="KW-0469">Meiosis</keyword>
<proteinExistence type="inferred from homology"/>
<name>A0A7F5RN58_AGRPL</name>
<dbReference type="InterPro" id="IPR024704">
    <property type="entry name" value="SMC"/>
</dbReference>
<dbReference type="SUPFAM" id="SSF75553">
    <property type="entry name" value="Smc hinge domain"/>
    <property type="match status" value="1"/>
</dbReference>
<accession>A0A7F5RN58</accession>
<evidence type="ECO:0000256" key="8">
    <source>
        <dbReference type="ARBA" id="ARBA00022776"/>
    </source>
</evidence>
<evidence type="ECO:0000256" key="2">
    <source>
        <dbReference type="ARBA" id="ARBA00004584"/>
    </source>
</evidence>
<dbReference type="InterPro" id="IPR010935">
    <property type="entry name" value="SMC_hinge"/>
</dbReference>
<comment type="function">
    <text evidence="17">Central component of cohesin, a complex required for chromosome cohesion during the cell cycle. The cohesin complex may form a large proteinaceous ring within which sister chromatids can be trapped. At anaphase, the complex is cleaved and dissociates from chromatin, allowing sister chromatids to segregate. Cohesion is coupled to DNA replication and is involved in DNA repair. The cohesin complex also plays an important role in spindle pole assembly during mitosis and in chromosomes movement.</text>
</comment>
<dbReference type="GO" id="GO:0031981">
    <property type="term" value="C:nuclear lumen"/>
    <property type="evidence" value="ECO:0007669"/>
    <property type="project" value="UniProtKB-ARBA"/>
</dbReference>
<evidence type="ECO:0000313" key="21">
    <source>
        <dbReference type="Proteomes" id="UP000192223"/>
    </source>
</evidence>
<dbReference type="AlphaFoldDB" id="A0A7F5RN58"/>
<evidence type="ECO:0000259" key="20">
    <source>
        <dbReference type="SMART" id="SM00968"/>
    </source>
</evidence>
<keyword evidence="11 19" id="KW-0175">Coiled coil</keyword>
<keyword evidence="6" id="KW-0547">Nucleotide-binding</keyword>
<evidence type="ECO:0000256" key="4">
    <source>
        <dbReference type="ARBA" id="ARBA00022454"/>
    </source>
</evidence>
<dbReference type="GO" id="GO:0051321">
    <property type="term" value="P:meiotic cell cycle"/>
    <property type="evidence" value="ECO:0007669"/>
    <property type="project" value="UniProtKB-KW"/>
</dbReference>
<dbReference type="InterPro" id="IPR003395">
    <property type="entry name" value="RecF/RecN/SMC_N"/>
</dbReference>
<feature type="domain" description="SMC hinge" evidence="20">
    <location>
        <begin position="531"/>
        <end position="644"/>
    </location>
</feature>
<dbReference type="GO" id="GO:0051276">
    <property type="term" value="P:chromosome organization"/>
    <property type="evidence" value="ECO:0007669"/>
    <property type="project" value="InterPro"/>
</dbReference>
<feature type="coiled-coil region" evidence="19">
    <location>
        <begin position="970"/>
        <end position="1004"/>
    </location>
</feature>
<keyword evidence="13 18" id="KW-0539">Nucleus</keyword>
<dbReference type="GeneID" id="108734665"/>
<evidence type="ECO:0000256" key="18">
    <source>
        <dbReference type="PIRNR" id="PIRNR005719"/>
    </source>
</evidence>
<dbReference type="Gene3D" id="3.40.50.300">
    <property type="entry name" value="P-loop containing nucleotide triphosphate hydrolases"/>
    <property type="match status" value="2"/>
</dbReference>
<dbReference type="FunFam" id="1.20.1060.20:FF:000002">
    <property type="entry name" value="Structural maintenance of chromosomes 3"/>
    <property type="match status" value="1"/>
</dbReference>
<feature type="coiled-coil region" evidence="19">
    <location>
        <begin position="399"/>
        <end position="503"/>
    </location>
</feature>
<dbReference type="CDD" id="cd03272">
    <property type="entry name" value="ABC_SMC3_euk"/>
    <property type="match status" value="1"/>
</dbReference>
<feature type="coiled-coil region" evidence="19">
    <location>
        <begin position="676"/>
        <end position="824"/>
    </location>
</feature>
<gene>
    <name evidence="22" type="primary">LOC108734665</name>
</gene>
<evidence type="ECO:0000256" key="17">
    <source>
        <dbReference type="ARBA" id="ARBA00034085"/>
    </source>
</evidence>
<dbReference type="GO" id="GO:0000775">
    <property type="term" value="C:chromosome, centromeric region"/>
    <property type="evidence" value="ECO:0007669"/>
    <property type="project" value="UniProtKB-SubCell"/>
</dbReference>
<keyword evidence="5" id="KW-0132">Cell division</keyword>
<dbReference type="Gene3D" id="1.20.1060.20">
    <property type="match status" value="1"/>
</dbReference>
<keyword evidence="7" id="KW-0227">DNA damage</keyword>
<evidence type="ECO:0000256" key="13">
    <source>
        <dbReference type="ARBA" id="ARBA00023242"/>
    </source>
</evidence>
<dbReference type="PANTHER" id="PTHR43977">
    <property type="entry name" value="STRUCTURAL MAINTENANCE OF CHROMOSOMES PROTEIN 3"/>
    <property type="match status" value="1"/>
</dbReference>
<dbReference type="CTD" id="9126"/>
<dbReference type="RefSeq" id="XP_025837371.1">
    <property type="nucleotide sequence ID" value="XM_025981586.1"/>
</dbReference>
<evidence type="ECO:0000256" key="6">
    <source>
        <dbReference type="ARBA" id="ARBA00022741"/>
    </source>
</evidence>
<feature type="coiled-coil region" evidence="19">
    <location>
        <begin position="852"/>
        <end position="914"/>
    </location>
</feature>
<keyword evidence="15" id="KW-0131">Cell cycle</keyword>
<dbReference type="KEGG" id="apln:108734665"/>
<dbReference type="Pfam" id="PF02463">
    <property type="entry name" value="SMC_N"/>
    <property type="match status" value="1"/>
</dbReference>
<keyword evidence="21" id="KW-1185">Reference proteome</keyword>
<dbReference type="FunFam" id="3.30.70.1620:FF:000002">
    <property type="entry name" value="Structural maintenance of chromosomes 3"/>
    <property type="match status" value="1"/>
</dbReference>
<dbReference type="Gene3D" id="3.30.70.1620">
    <property type="match status" value="1"/>
</dbReference>
<dbReference type="OrthoDB" id="431497at2759"/>
<dbReference type="Pfam" id="PF06470">
    <property type="entry name" value="SMC_hinge"/>
    <property type="match status" value="1"/>
</dbReference>
<dbReference type="InterPro" id="IPR027417">
    <property type="entry name" value="P-loop_NTPase"/>
</dbReference>
<dbReference type="GO" id="GO:0016887">
    <property type="term" value="F:ATP hydrolysis activity"/>
    <property type="evidence" value="ECO:0007669"/>
    <property type="project" value="InterPro"/>
</dbReference>
<dbReference type="InterPro" id="IPR041741">
    <property type="entry name" value="SMC3_ABC_euk"/>
</dbReference>
<dbReference type="Proteomes" id="UP000192223">
    <property type="component" value="Unplaced"/>
</dbReference>
<keyword evidence="9" id="KW-0067">ATP-binding</keyword>
<dbReference type="FunFam" id="3.40.50.300:FF:000370">
    <property type="entry name" value="Structural maintenance of chromosomes 3"/>
    <property type="match status" value="1"/>
</dbReference>
<dbReference type="SUPFAM" id="SSF52540">
    <property type="entry name" value="P-loop containing nucleoside triphosphate hydrolases"/>
    <property type="match status" value="1"/>
</dbReference>
<feature type="coiled-coil region" evidence="19">
    <location>
        <begin position="179"/>
        <end position="374"/>
    </location>
</feature>
<keyword evidence="16" id="KW-0137">Centromere</keyword>
<keyword evidence="10" id="KW-0007">Acetylation</keyword>
<evidence type="ECO:0000256" key="5">
    <source>
        <dbReference type="ARBA" id="ARBA00022618"/>
    </source>
</evidence>
<evidence type="ECO:0000256" key="12">
    <source>
        <dbReference type="ARBA" id="ARBA00023204"/>
    </source>
</evidence>
<dbReference type="InParanoid" id="A0A7F5RN58"/>